<dbReference type="EMBL" id="FOOK01000005">
    <property type="protein sequence ID" value="SFF80694.1"/>
    <property type="molecule type" value="Genomic_DNA"/>
</dbReference>
<organism evidence="5 6">
    <name type="scientific">Planifilum fulgidum</name>
    <dbReference type="NCBI Taxonomy" id="201973"/>
    <lineage>
        <taxon>Bacteria</taxon>
        <taxon>Bacillati</taxon>
        <taxon>Bacillota</taxon>
        <taxon>Bacilli</taxon>
        <taxon>Bacillales</taxon>
        <taxon>Thermoactinomycetaceae</taxon>
        <taxon>Planifilum</taxon>
    </lineage>
</organism>
<gene>
    <name evidence="5" type="ORF">SAMN04488025_105158</name>
</gene>
<comment type="similarity">
    <text evidence="1">Belongs to the LytR/CpsA/Psr (LCP) family.</text>
</comment>
<keyword evidence="3" id="KW-0472">Membrane</keyword>
<dbReference type="Pfam" id="PF03816">
    <property type="entry name" value="LytR_cpsA_psr"/>
    <property type="match status" value="1"/>
</dbReference>
<proteinExistence type="inferred from homology"/>
<keyword evidence="3" id="KW-1133">Transmembrane helix</keyword>
<accession>A0A1I2LN11</accession>
<keyword evidence="3" id="KW-0812">Transmembrane</keyword>
<evidence type="ECO:0000259" key="4">
    <source>
        <dbReference type="Pfam" id="PF03816"/>
    </source>
</evidence>
<dbReference type="RefSeq" id="WP_177198981.1">
    <property type="nucleotide sequence ID" value="NZ_FOOK01000005.1"/>
</dbReference>
<dbReference type="PANTHER" id="PTHR33392:SF6">
    <property type="entry name" value="POLYISOPRENYL-TEICHOIC ACID--PEPTIDOGLYCAN TEICHOIC ACID TRANSFERASE TAGU"/>
    <property type="match status" value="1"/>
</dbReference>
<reference evidence="5 6" key="1">
    <citation type="submission" date="2016-10" db="EMBL/GenBank/DDBJ databases">
        <authorList>
            <person name="de Groot N.N."/>
        </authorList>
    </citation>
    <scope>NUCLEOTIDE SEQUENCE [LARGE SCALE GENOMIC DNA]</scope>
    <source>
        <strain evidence="5 6">DSM 44945</strain>
    </source>
</reference>
<dbReference type="STRING" id="201973.SAMN04488025_105158"/>
<dbReference type="InterPro" id="IPR050922">
    <property type="entry name" value="LytR/CpsA/Psr_CW_biosynth"/>
</dbReference>
<dbReference type="PANTHER" id="PTHR33392">
    <property type="entry name" value="POLYISOPRENYL-TEICHOIC ACID--PEPTIDOGLYCAN TEICHOIC ACID TRANSFERASE TAGU"/>
    <property type="match status" value="1"/>
</dbReference>
<evidence type="ECO:0000256" key="1">
    <source>
        <dbReference type="ARBA" id="ARBA00006068"/>
    </source>
</evidence>
<feature type="domain" description="Cell envelope-related transcriptional attenuator" evidence="4">
    <location>
        <begin position="89"/>
        <end position="244"/>
    </location>
</feature>
<evidence type="ECO:0000256" key="3">
    <source>
        <dbReference type="SAM" id="Phobius"/>
    </source>
</evidence>
<keyword evidence="6" id="KW-1185">Reference proteome</keyword>
<dbReference type="Gene3D" id="3.40.630.190">
    <property type="entry name" value="LCP protein"/>
    <property type="match status" value="1"/>
</dbReference>
<feature type="compositionally biased region" description="Polar residues" evidence="2">
    <location>
        <begin position="349"/>
        <end position="359"/>
    </location>
</feature>
<sequence length="359" mass="40805">MRRINQSRVERVRKKRIKKWLFRAVFLSLAVIILSGSYLFYRTWDAAADTHKPMEREKSKLRENVPTLDKPFTVLLLGTDVRKETDNWRADVIMVAAINPKTQSVKLVSIPRDSYVEIANTGGHRDKINSAPYWGKQKGVDPVTNTAETIELLLNVPIDYYAKVNFKGFIDIVDALGGVDVNVKFDFWEKKLGRQERYYFTKGPMHLNGDQALSYVRMRKRDPRGDLGRNERQREVLMNLMDKAVSFKGLTKINEILGILGENVSTSFKVEEMIALQNLARKISKDNIESIEMNVTNGTARIGSFNASIVQISEEERQRISKILREHLELDPPSSPEGSTPDSGIPDTPQGSGESQNSY</sequence>
<dbReference type="NCBIfam" id="TIGR00350">
    <property type="entry name" value="lytR_cpsA_psr"/>
    <property type="match status" value="1"/>
</dbReference>
<evidence type="ECO:0000256" key="2">
    <source>
        <dbReference type="SAM" id="MobiDB-lite"/>
    </source>
</evidence>
<name>A0A1I2LN11_9BACL</name>
<evidence type="ECO:0000313" key="5">
    <source>
        <dbReference type="EMBL" id="SFF80694.1"/>
    </source>
</evidence>
<dbReference type="AlphaFoldDB" id="A0A1I2LN11"/>
<dbReference type="Proteomes" id="UP000198661">
    <property type="component" value="Unassembled WGS sequence"/>
</dbReference>
<dbReference type="InterPro" id="IPR004474">
    <property type="entry name" value="LytR_CpsA_psr"/>
</dbReference>
<protein>
    <submittedName>
        <fullName evidence="5">Transcriptional attenuator, LytR family</fullName>
    </submittedName>
</protein>
<evidence type="ECO:0000313" key="6">
    <source>
        <dbReference type="Proteomes" id="UP000198661"/>
    </source>
</evidence>
<feature type="region of interest" description="Disordered" evidence="2">
    <location>
        <begin position="326"/>
        <end position="359"/>
    </location>
</feature>
<feature type="transmembrane region" description="Helical" evidence="3">
    <location>
        <begin position="20"/>
        <end position="41"/>
    </location>
</feature>